<dbReference type="PROSITE" id="PS51790">
    <property type="entry name" value="MSRB"/>
    <property type="match status" value="1"/>
</dbReference>
<evidence type="ECO:0000313" key="6">
    <source>
        <dbReference type="Proteomes" id="UP001597101"/>
    </source>
</evidence>
<organism evidence="5 6">
    <name type="scientific">Pseudahrensia aquimaris</name>
    <dbReference type="NCBI Taxonomy" id="744461"/>
    <lineage>
        <taxon>Bacteria</taxon>
        <taxon>Pseudomonadati</taxon>
        <taxon>Pseudomonadota</taxon>
        <taxon>Alphaproteobacteria</taxon>
        <taxon>Hyphomicrobiales</taxon>
        <taxon>Ahrensiaceae</taxon>
        <taxon>Pseudahrensia</taxon>
    </lineage>
</organism>
<dbReference type="EMBL" id="JBHTJV010000003">
    <property type="protein sequence ID" value="MFD0916122.1"/>
    <property type="molecule type" value="Genomic_DNA"/>
</dbReference>
<evidence type="ECO:0000256" key="3">
    <source>
        <dbReference type="ARBA" id="ARBA00048488"/>
    </source>
</evidence>
<evidence type="ECO:0000313" key="5">
    <source>
        <dbReference type="EMBL" id="MFD0916122.1"/>
    </source>
</evidence>
<dbReference type="InterPro" id="IPR028427">
    <property type="entry name" value="Met_Sox_Rdtase_MsrB"/>
</dbReference>
<dbReference type="SUPFAM" id="SSF51316">
    <property type="entry name" value="Mss4-like"/>
    <property type="match status" value="1"/>
</dbReference>
<sequence length="188" mass="20621">MKRQILTRRQMLFSSGAAMVGLSMIGLPGTRVAQAANDPLAMATTFGHDLVPATIEPIEKSDDEWKKLLSADAFDVLRKHGTEYPFTSPLNDEKRAGTYACAGCDLPLYRSETKFDSGTGWPSFYEAIKGTVGTDTDFKLFYSRTEVHCIRCKGHQGHIFADGPEPTGNRHCINGVALKFTPDETQSG</sequence>
<dbReference type="Proteomes" id="UP001597101">
    <property type="component" value="Unassembled WGS sequence"/>
</dbReference>
<gene>
    <name evidence="5" type="primary">msrB</name>
    <name evidence="5" type="ORF">ACFQ14_06860</name>
</gene>
<proteinExistence type="predicted"/>
<accession>A0ABW3FID4</accession>
<dbReference type="Gene3D" id="2.170.150.20">
    <property type="entry name" value="Peptide methionine sulfoxide reductase"/>
    <property type="match status" value="1"/>
</dbReference>
<dbReference type="RefSeq" id="WP_377211953.1">
    <property type="nucleotide sequence ID" value="NZ_JBHTJV010000003.1"/>
</dbReference>
<name>A0ABW3FID4_9HYPH</name>
<dbReference type="Pfam" id="PF01641">
    <property type="entry name" value="SelR"/>
    <property type="match status" value="1"/>
</dbReference>
<dbReference type="GO" id="GO:0033743">
    <property type="term" value="F:peptide-methionine (R)-S-oxide reductase activity"/>
    <property type="evidence" value="ECO:0007669"/>
    <property type="project" value="UniProtKB-EC"/>
</dbReference>
<dbReference type="NCBIfam" id="TIGR00357">
    <property type="entry name" value="peptide-methionine (R)-S-oxide reductase MsrB"/>
    <property type="match status" value="1"/>
</dbReference>
<dbReference type="InterPro" id="IPR002579">
    <property type="entry name" value="Met_Sox_Rdtase_MsrB_dom"/>
</dbReference>
<reference evidence="6" key="1">
    <citation type="journal article" date="2019" name="Int. J. Syst. Evol. Microbiol.">
        <title>The Global Catalogue of Microorganisms (GCM) 10K type strain sequencing project: providing services to taxonomists for standard genome sequencing and annotation.</title>
        <authorList>
            <consortium name="The Broad Institute Genomics Platform"/>
            <consortium name="The Broad Institute Genome Sequencing Center for Infectious Disease"/>
            <person name="Wu L."/>
            <person name="Ma J."/>
        </authorList>
    </citation>
    <scope>NUCLEOTIDE SEQUENCE [LARGE SCALE GENOMIC DNA]</scope>
    <source>
        <strain evidence="6">CCUG 60023</strain>
    </source>
</reference>
<keyword evidence="6" id="KW-1185">Reference proteome</keyword>
<feature type="domain" description="MsrB" evidence="4">
    <location>
        <begin position="62"/>
        <end position="183"/>
    </location>
</feature>
<comment type="caution">
    <text evidence="5">The sequence shown here is derived from an EMBL/GenBank/DDBJ whole genome shotgun (WGS) entry which is preliminary data.</text>
</comment>
<evidence type="ECO:0000256" key="1">
    <source>
        <dbReference type="ARBA" id="ARBA00012499"/>
    </source>
</evidence>
<protein>
    <recommendedName>
        <fullName evidence="1">peptide-methionine (R)-S-oxide reductase</fullName>
        <ecNumber evidence="1">1.8.4.12</ecNumber>
    </recommendedName>
</protein>
<keyword evidence="2 5" id="KW-0560">Oxidoreductase</keyword>
<dbReference type="PANTHER" id="PTHR10173">
    <property type="entry name" value="METHIONINE SULFOXIDE REDUCTASE"/>
    <property type="match status" value="1"/>
</dbReference>
<evidence type="ECO:0000259" key="4">
    <source>
        <dbReference type="PROSITE" id="PS51790"/>
    </source>
</evidence>
<comment type="catalytic activity">
    <reaction evidence="3">
        <text>L-methionyl-[protein] + [thioredoxin]-disulfide + H2O = L-methionyl-(R)-S-oxide-[protein] + [thioredoxin]-dithiol</text>
        <dbReference type="Rhea" id="RHEA:24164"/>
        <dbReference type="Rhea" id="RHEA-COMP:10698"/>
        <dbReference type="Rhea" id="RHEA-COMP:10700"/>
        <dbReference type="Rhea" id="RHEA-COMP:12313"/>
        <dbReference type="Rhea" id="RHEA-COMP:12314"/>
        <dbReference type="ChEBI" id="CHEBI:15377"/>
        <dbReference type="ChEBI" id="CHEBI:16044"/>
        <dbReference type="ChEBI" id="CHEBI:29950"/>
        <dbReference type="ChEBI" id="CHEBI:45764"/>
        <dbReference type="ChEBI" id="CHEBI:50058"/>
        <dbReference type="EC" id="1.8.4.12"/>
    </reaction>
</comment>
<dbReference type="EC" id="1.8.4.12" evidence="1"/>
<dbReference type="InterPro" id="IPR006311">
    <property type="entry name" value="TAT_signal"/>
</dbReference>
<dbReference type="PANTHER" id="PTHR10173:SF57">
    <property type="entry name" value="PEPTIDE-METHIONINE (R)-S-OXIDE REDUCTASE"/>
    <property type="match status" value="1"/>
</dbReference>
<evidence type="ECO:0000256" key="2">
    <source>
        <dbReference type="ARBA" id="ARBA00023002"/>
    </source>
</evidence>
<dbReference type="PROSITE" id="PS51318">
    <property type="entry name" value="TAT"/>
    <property type="match status" value="1"/>
</dbReference>
<dbReference type="InterPro" id="IPR011057">
    <property type="entry name" value="Mss4-like_sf"/>
</dbReference>